<sequence>MQIDNLFLALMAFNIFICICFIFGYNIFEMKHDYLIDDIGIYFSLLILLILLNFNVLNHIWKNEYKSAIYLYLPISVVLVLILLFVYYDDIRMIVFGLKTVKPDVWIKEIIDYIIVKKMKYNIVFFLEFYIPLKYWKVKRNINKKTYE</sequence>
<keyword evidence="3" id="KW-1185">Reference proteome</keyword>
<keyword evidence="1" id="KW-0472">Membrane</keyword>
<feature type="transmembrane region" description="Helical" evidence="1">
    <location>
        <begin position="69"/>
        <end position="88"/>
    </location>
</feature>
<evidence type="ECO:0000313" key="2">
    <source>
        <dbReference type="EMBL" id="EEY35794.1"/>
    </source>
</evidence>
<feature type="transmembrane region" description="Helical" evidence="1">
    <location>
        <begin position="6"/>
        <end position="27"/>
    </location>
</feature>
<organism evidence="2 3">
    <name type="scientific">Pseudoleptotrichia goodfellowii F0264</name>
    <dbReference type="NCBI Taxonomy" id="596323"/>
    <lineage>
        <taxon>Bacteria</taxon>
        <taxon>Fusobacteriati</taxon>
        <taxon>Fusobacteriota</taxon>
        <taxon>Fusobacteriia</taxon>
        <taxon>Fusobacteriales</taxon>
        <taxon>Leptotrichiaceae</taxon>
        <taxon>Pseudoleptotrichia</taxon>
    </lineage>
</organism>
<gene>
    <name evidence="2" type="ORF">HMPREF0554_2393</name>
</gene>
<dbReference type="EMBL" id="ADAD01000036">
    <property type="protein sequence ID" value="EEY35794.1"/>
    <property type="molecule type" value="Genomic_DNA"/>
</dbReference>
<dbReference type="Proteomes" id="UP000004226">
    <property type="component" value="Unassembled WGS sequence"/>
</dbReference>
<accession>D0GJD7</accession>
<keyword evidence="1" id="KW-1133">Transmembrane helix</keyword>
<protein>
    <submittedName>
        <fullName evidence="2">Uncharacterized protein</fullName>
    </submittedName>
</protein>
<reference evidence="2 3" key="1">
    <citation type="submission" date="2009-10" db="EMBL/GenBank/DDBJ databases">
        <authorList>
            <person name="Harkins D.M."/>
            <person name="Madupu R."/>
            <person name="Durkin A.S."/>
            <person name="Torralba M."/>
            <person name="Methe B."/>
            <person name="Sutton G.G."/>
            <person name="Strausberg R.L."/>
            <person name="Nelson K.E."/>
        </authorList>
    </citation>
    <scope>NUCLEOTIDE SEQUENCE [LARGE SCALE GENOMIC DNA]</scope>
    <source>
        <strain evidence="2 3">F0264</strain>
    </source>
</reference>
<dbReference type="RefSeq" id="WP_006806593.1">
    <property type="nucleotide sequence ID" value="NZ_ADAD01000036.1"/>
</dbReference>
<evidence type="ECO:0000313" key="3">
    <source>
        <dbReference type="Proteomes" id="UP000004226"/>
    </source>
</evidence>
<dbReference type="AlphaFoldDB" id="D0GJD7"/>
<keyword evidence="1" id="KW-0812">Transmembrane</keyword>
<proteinExistence type="predicted"/>
<comment type="caution">
    <text evidence="2">The sequence shown here is derived from an EMBL/GenBank/DDBJ whole genome shotgun (WGS) entry which is preliminary data.</text>
</comment>
<feature type="transmembrane region" description="Helical" evidence="1">
    <location>
        <begin position="39"/>
        <end position="57"/>
    </location>
</feature>
<evidence type="ECO:0000256" key="1">
    <source>
        <dbReference type="SAM" id="Phobius"/>
    </source>
</evidence>
<name>D0GJD7_9FUSO</name>